<dbReference type="EMBL" id="BPLR01015921">
    <property type="protein sequence ID" value="GIY79680.1"/>
    <property type="molecule type" value="Genomic_DNA"/>
</dbReference>
<dbReference type="Proteomes" id="UP001054945">
    <property type="component" value="Unassembled WGS sequence"/>
</dbReference>
<keyword evidence="2" id="KW-1185">Reference proteome</keyword>
<organism evidence="1 2">
    <name type="scientific">Caerostris extrusa</name>
    <name type="common">Bark spider</name>
    <name type="synonym">Caerostris bankana</name>
    <dbReference type="NCBI Taxonomy" id="172846"/>
    <lineage>
        <taxon>Eukaryota</taxon>
        <taxon>Metazoa</taxon>
        <taxon>Ecdysozoa</taxon>
        <taxon>Arthropoda</taxon>
        <taxon>Chelicerata</taxon>
        <taxon>Arachnida</taxon>
        <taxon>Araneae</taxon>
        <taxon>Araneomorphae</taxon>
        <taxon>Entelegynae</taxon>
        <taxon>Araneoidea</taxon>
        <taxon>Araneidae</taxon>
        <taxon>Caerostris</taxon>
    </lineage>
</organism>
<dbReference type="AlphaFoldDB" id="A0AAV4WEG0"/>
<evidence type="ECO:0000313" key="1">
    <source>
        <dbReference type="EMBL" id="GIY79680.1"/>
    </source>
</evidence>
<evidence type="ECO:0000313" key="2">
    <source>
        <dbReference type="Proteomes" id="UP001054945"/>
    </source>
</evidence>
<reference evidence="1 2" key="1">
    <citation type="submission" date="2021-06" db="EMBL/GenBank/DDBJ databases">
        <title>Caerostris extrusa draft genome.</title>
        <authorList>
            <person name="Kono N."/>
            <person name="Arakawa K."/>
        </authorList>
    </citation>
    <scope>NUCLEOTIDE SEQUENCE [LARGE SCALE GENOMIC DNA]</scope>
</reference>
<gene>
    <name evidence="1" type="ORF">CEXT_346151</name>
</gene>
<accession>A0AAV4WEG0</accession>
<name>A0AAV4WEG0_CAEEX</name>
<sequence length="107" mass="12653">METYPLNITALLENEKCIQSEQNIQFLFHEIIHRVIKLAKILFGEQSLSKGIRDRTIALSWKDTKPFIILTRAVHRDKRKCLSADWSFVLWKYEDGQHPVRLNVTRC</sequence>
<proteinExistence type="predicted"/>
<protein>
    <submittedName>
        <fullName evidence="1">Uncharacterized protein</fullName>
    </submittedName>
</protein>
<comment type="caution">
    <text evidence="1">The sequence shown here is derived from an EMBL/GenBank/DDBJ whole genome shotgun (WGS) entry which is preliminary data.</text>
</comment>